<keyword evidence="9" id="KW-0067">ATP-binding</keyword>
<dbReference type="GO" id="GO:0016301">
    <property type="term" value="F:kinase activity"/>
    <property type="evidence" value="ECO:0007669"/>
    <property type="project" value="UniProtKB-KW"/>
</dbReference>
<dbReference type="InterPro" id="IPR003661">
    <property type="entry name" value="HisK_dim/P_dom"/>
</dbReference>
<keyword evidence="17" id="KW-1185">Reference proteome</keyword>
<dbReference type="SMART" id="SM00387">
    <property type="entry name" value="HATPase_c"/>
    <property type="match status" value="1"/>
</dbReference>
<evidence type="ECO:0000256" key="4">
    <source>
        <dbReference type="ARBA" id="ARBA00022475"/>
    </source>
</evidence>
<evidence type="ECO:0000256" key="10">
    <source>
        <dbReference type="ARBA" id="ARBA00023012"/>
    </source>
</evidence>
<dbReference type="Gene3D" id="3.30.565.10">
    <property type="entry name" value="Histidine kinase-like ATPase, C-terminal domain"/>
    <property type="match status" value="1"/>
</dbReference>
<evidence type="ECO:0000256" key="13">
    <source>
        <dbReference type="SAM" id="Phobius"/>
    </source>
</evidence>
<reference evidence="16 17" key="1">
    <citation type="submission" date="2023-06" db="EMBL/GenBank/DDBJ databases">
        <title>Novel species in genus Planococcus.</title>
        <authorList>
            <person name="Ning S."/>
        </authorList>
    </citation>
    <scope>NUCLEOTIDE SEQUENCE [LARGE SCALE GENOMIC DNA]</scope>
    <source>
        <strain evidence="16 17">N028</strain>
    </source>
</reference>
<dbReference type="InterPro" id="IPR036097">
    <property type="entry name" value="HisK_dim/P_sf"/>
</dbReference>
<keyword evidence="12" id="KW-0175">Coiled coil</keyword>
<dbReference type="PANTHER" id="PTHR45453:SF1">
    <property type="entry name" value="PHOSPHATE REGULON SENSOR PROTEIN PHOR"/>
    <property type="match status" value="1"/>
</dbReference>
<proteinExistence type="predicted"/>
<dbReference type="SUPFAM" id="SSF158472">
    <property type="entry name" value="HAMP domain-like"/>
    <property type="match status" value="1"/>
</dbReference>
<evidence type="ECO:0000313" key="17">
    <source>
        <dbReference type="Proteomes" id="UP001172055"/>
    </source>
</evidence>
<comment type="caution">
    <text evidence="16">The sequence shown here is derived from an EMBL/GenBank/DDBJ whole genome shotgun (WGS) entry which is preliminary data.</text>
</comment>
<feature type="transmembrane region" description="Helical" evidence="13">
    <location>
        <begin position="6"/>
        <end position="29"/>
    </location>
</feature>
<evidence type="ECO:0000256" key="8">
    <source>
        <dbReference type="ARBA" id="ARBA00022777"/>
    </source>
</evidence>
<evidence type="ECO:0000256" key="9">
    <source>
        <dbReference type="ARBA" id="ARBA00022840"/>
    </source>
</evidence>
<dbReference type="Proteomes" id="UP001172055">
    <property type="component" value="Unassembled WGS sequence"/>
</dbReference>
<name>A0ABT8N4F5_9BACL</name>
<evidence type="ECO:0000259" key="15">
    <source>
        <dbReference type="PROSITE" id="PS50885"/>
    </source>
</evidence>
<keyword evidence="13" id="KW-1133">Transmembrane helix</keyword>
<comment type="subcellular location">
    <subcellularLocation>
        <location evidence="2">Cell membrane</location>
        <topology evidence="2">Multi-pass membrane protein</topology>
    </subcellularLocation>
</comment>
<feature type="domain" description="Histidine kinase" evidence="14">
    <location>
        <begin position="243"/>
        <end position="459"/>
    </location>
</feature>
<dbReference type="RefSeq" id="WP_301724319.1">
    <property type="nucleotide sequence ID" value="NZ_JAUJWV010000002.1"/>
</dbReference>
<evidence type="ECO:0000259" key="14">
    <source>
        <dbReference type="PROSITE" id="PS50109"/>
    </source>
</evidence>
<dbReference type="SUPFAM" id="SSF47384">
    <property type="entry name" value="Homodimeric domain of signal transducing histidine kinase"/>
    <property type="match status" value="1"/>
</dbReference>
<evidence type="ECO:0000313" key="16">
    <source>
        <dbReference type="EMBL" id="MDN7242763.1"/>
    </source>
</evidence>
<protein>
    <recommendedName>
        <fullName evidence="3">histidine kinase</fullName>
        <ecNumber evidence="3">2.7.13.3</ecNumber>
    </recommendedName>
</protein>
<keyword evidence="5" id="KW-0597">Phosphoprotein</keyword>
<keyword evidence="8 16" id="KW-0418">Kinase</keyword>
<dbReference type="InterPro" id="IPR003594">
    <property type="entry name" value="HATPase_dom"/>
</dbReference>
<dbReference type="InterPro" id="IPR004358">
    <property type="entry name" value="Sig_transdc_His_kin-like_C"/>
</dbReference>
<dbReference type="Pfam" id="PF00512">
    <property type="entry name" value="HisKA"/>
    <property type="match status" value="1"/>
</dbReference>
<dbReference type="PRINTS" id="PR00344">
    <property type="entry name" value="BCTRLSENSOR"/>
</dbReference>
<organism evidence="16 17">
    <name type="scientific">Planococcus shixiaomingii</name>
    <dbReference type="NCBI Taxonomy" id="3058393"/>
    <lineage>
        <taxon>Bacteria</taxon>
        <taxon>Bacillati</taxon>
        <taxon>Bacillota</taxon>
        <taxon>Bacilli</taxon>
        <taxon>Bacillales</taxon>
        <taxon>Caryophanaceae</taxon>
        <taxon>Planococcus</taxon>
    </lineage>
</organism>
<dbReference type="CDD" id="cd00082">
    <property type="entry name" value="HisKA"/>
    <property type="match status" value="1"/>
</dbReference>
<evidence type="ECO:0000256" key="3">
    <source>
        <dbReference type="ARBA" id="ARBA00012438"/>
    </source>
</evidence>
<evidence type="ECO:0000256" key="7">
    <source>
        <dbReference type="ARBA" id="ARBA00022741"/>
    </source>
</evidence>
<dbReference type="InterPro" id="IPR050351">
    <property type="entry name" value="BphY/WalK/GraS-like"/>
</dbReference>
<evidence type="ECO:0000256" key="2">
    <source>
        <dbReference type="ARBA" id="ARBA00004651"/>
    </source>
</evidence>
<keyword evidence="10" id="KW-0902">Two-component regulatory system</keyword>
<dbReference type="InterPro" id="IPR003660">
    <property type="entry name" value="HAMP_dom"/>
</dbReference>
<dbReference type="CDD" id="cd00075">
    <property type="entry name" value="HATPase"/>
    <property type="match status" value="1"/>
</dbReference>
<evidence type="ECO:0000256" key="1">
    <source>
        <dbReference type="ARBA" id="ARBA00000085"/>
    </source>
</evidence>
<dbReference type="EMBL" id="JAUJWV010000002">
    <property type="protein sequence ID" value="MDN7242763.1"/>
    <property type="molecule type" value="Genomic_DNA"/>
</dbReference>
<dbReference type="PROSITE" id="PS50109">
    <property type="entry name" value="HIS_KIN"/>
    <property type="match status" value="1"/>
</dbReference>
<sequence length="469" mass="53406">MLNKLALKIGLLFFIIIVIIESFLFIILYNTFVHERVDEVMATLLARGDTHSEVLENNFEPNTLHHISIMETASEFNIIVVDETGRQLTHSDSIEPEMNEMIEHTETDVIPLSGKIIEDRWYEKKFIGADSPITIEGEHRGHVFMFAETTQIRDMVNHLRNQFLAAGLISFALTIIAIFLLSRFITLPLIRIKEAANQIIQGNNQVKLNINRNDELGELANAITTLSNDLNRLKNARNEFLANISHELRTPLTYIKGYADIISRSHTSEEEKREYVAIIREETTNLTELIRHLFELARVDHNQFSVKKETVTLEQLLQSVALLVRPAFDEKNMSLFVQCDERIDVFIDRKIFNQLLLNILDNARKYSLEGTQVILQGLQDEDLIKIVIIDEGEGIPEEDIPFVFERLYRVDKSRSRQFGGSGLGLAIAKELIELHDGRITLQSSFGKGTTVLIELKKEDAPVGSSVEAG</sequence>
<evidence type="ECO:0000256" key="12">
    <source>
        <dbReference type="SAM" id="Coils"/>
    </source>
</evidence>
<dbReference type="Pfam" id="PF02518">
    <property type="entry name" value="HATPase_c"/>
    <property type="match status" value="1"/>
</dbReference>
<evidence type="ECO:0000256" key="5">
    <source>
        <dbReference type="ARBA" id="ARBA00022553"/>
    </source>
</evidence>
<dbReference type="Gene3D" id="1.10.287.130">
    <property type="match status" value="1"/>
</dbReference>
<dbReference type="CDD" id="cd06225">
    <property type="entry name" value="HAMP"/>
    <property type="match status" value="1"/>
</dbReference>
<dbReference type="Gene3D" id="6.10.340.10">
    <property type="match status" value="1"/>
</dbReference>
<comment type="catalytic activity">
    <reaction evidence="1">
        <text>ATP + protein L-histidine = ADP + protein N-phospho-L-histidine.</text>
        <dbReference type="EC" id="2.7.13.3"/>
    </reaction>
</comment>
<dbReference type="SMART" id="SM00304">
    <property type="entry name" value="HAMP"/>
    <property type="match status" value="1"/>
</dbReference>
<accession>A0ABT8N4F5</accession>
<keyword evidence="13" id="KW-0812">Transmembrane</keyword>
<feature type="coiled-coil region" evidence="12">
    <location>
        <begin position="216"/>
        <end position="243"/>
    </location>
</feature>
<feature type="transmembrane region" description="Helical" evidence="13">
    <location>
        <begin position="163"/>
        <end position="185"/>
    </location>
</feature>
<dbReference type="PROSITE" id="PS50885">
    <property type="entry name" value="HAMP"/>
    <property type="match status" value="1"/>
</dbReference>
<dbReference type="SMART" id="SM00388">
    <property type="entry name" value="HisKA"/>
    <property type="match status" value="1"/>
</dbReference>
<dbReference type="SUPFAM" id="SSF55874">
    <property type="entry name" value="ATPase domain of HSP90 chaperone/DNA topoisomerase II/histidine kinase"/>
    <property type="match status" value="1"/>
</dbReference>
<dbReference type="InterPro" id="IPR036890">
    <property type="entry name" value="HATPase_C_sf"/>
</dbReference>
<feature type="domain" description="HAMP" evidence="15">
    <location>
        <begin position="183"/>
        <end position="235"/>
    </location>
</feature>
<keyword evidence="7" id="KW-0547">Nucleotide-binding</keyword>
<keyword evidence="4" id="KW-1003">Cell membrane</keyword>
<dbReference type="Pfam" id="PF00672">
    <property type="entry name" value="HAMP"/>
    <property type="match status" value="1"/>
</dbReference>
<dbReference type="EC" id="2.7.13.3" evidence="3"/>
<keyword evidence="11 13" id="KW-0472">Membrane</keyword>
<gene>
    <name evidence="16" type="ORF">QWY14_13195</name>
</gene>
<evidence type="ECO:0000256" key="11">
    <source>
        <dbReference type="ARBA" id="ARBA00023136"/>
    </source>
</evidence>
<dbReference type="InterPro" id="IPR005467">
    <property type="entry name" value="His_kinase_dom"/>
</dbReference>
<keyword evidence="6" id="KW-0808">Transferase</keyword>
<dbReference type="PANTHER" id="PTHR45453">
    <property type="entry name" value="PHOSPHATE REGULON SENSOR PROTEIN PHOR"/>
    <property type="match status" value="1"/>
</dbReference>
<evidence type="ECO:0000256" key="6">
    <source>
        <dbReference type="ARBA" id="ARBA00022679"/>
    </source>
</evidence>